<evidence type="ECO:0000256" key="1">
    <source>
        <dbReference type="ARBA" id="ARBA00001971"/>
    </source>
</evidence>
<evidence type="ECO:0000256" key="4">
    <source>
        <dbReference type="ARBA" id="ARBA00010617"/>
    </source>
</evidence>
<dbReference type="PRINTS" id="PR00463">
    <property type="entry name" value="EP450I"/>
</dbReference>
<gene>
    <name evidence="14" type="ORF">GGX14DRAFT_443133</name>
</gene>
<reference evidence="14" key="1">
    <citation type="submission" date="2023-03" db="EMBL/GenBank/DDBJ databases">
        <title>Massive genome expansion in bonnet fungi (Mycena s.s.) driven by repeated elements and novel gene families across ecological guilds.</title>
        <authorList>
            <consortium name="Lawrence Berkeley National Laboratory"/>
            <person name="Harder C.B."/>
            <person name="Miyauchi S."/>
            <person name="Viragh M."/>
            <person name="Kuo A."/>
            <person name="Thoen E."/>
            <person name="Andreopoulos B."/>
            <person name="Lu D."/>
            <person name="Skrede I."/>
            <person name="Drula E."/>
            <person name="Henrissat B."/>
            <person name="Morin E."/>
            <person name="Kohler A."/>
            <person name="Barry K."/>
            <person name="LaButti K."/>
            <person name="Morin E."/>
            <person name="Salamov A."/>
            <person name="Lipzen A."/>
            <person name="Mereny Z."/>
            <person name="Hegedus B."/>
            <person name="Baldrian P."/>
            <person name="Stursova M."/>
            <person name="Weitz H."/>
            <person name="Taylor A."/>
            <person name="Grigoriev I.V."/>
            <person name="Nagy L.G."/>
            <person name="Martin F."/>
            <person name="Kauserud H."/>
        </authorList>
    </citation>
    <scope>NUCLEOTIDE SEQUENCE</scope>
    <source>
        <strain evidence="14">9144</strain>
    </source>
</reference>
<evidence type="ECO:0000256" key="6">
    <source>
        <dbReference type="ARBA" id="ARBA00022692"/>
    </source>
</evidence>
<evidence type="ECO:0000256" key="5">
    <source>
        <dbReference type="ARBA" id="ARBA00022617"/>
    </source>
</evidence>
<evidence type="ECO:0000313" key="15">
    <source>
        <dbReference type="Proteomes" id="UP001219525"/>
    </source>
</evidence>
<evidence type="ECO:0000256" key="13">
    <source>
        <dbReference type="PIRSR" id="PIRSR602401-1"/>
    </source>
</evidence>
<comment type="subcellular location">
    <subcellularLocation>
        <location evidence="2">Membrane</location>
    </subcellularLocation>
</comment>
<dbReference type="SUPFAM" id="SSF48264">
    <property type="entry name" value="Cytochrome P450"/>
    <property type="match status" value="1"/>
</dbReference>
<protein>
    <submittedName>
        <fullName evidence="14">Cytochrome P450</fullName>
    </submittedName>
</protein>
<dbReference type="GO" id="GO:0020037">
    <property type="term" value="F:heme binding"/>
    <property type="evidence" value="ECO:0007669"/>
    <property type="project" value="InterPro"/>
</dbReference>
<evidence type="ECO:0000256" key="2">
    <source>
        <dbReference type="ARBA" id="ARBA00004370"/>
    </source>
</evidence>
<keyword evidence="9" id="KW-0560">Oxidoreductase</keyword>
<dbReference type="InterPro" id="IPR036396">
    <property type="entry name" value="Cyt_P450_sf"/>
</dbReference>
<keyword evidence="12" id="KW-0472">Membrane</keyword>
<keyword evidence="11" id="KW-0503">Monooxygenase</keyword>
<evidence type="ECO:0000256" key="9">
    <source>
        <dbReference type="ARBA" id="ARBA00023002"/>
    </source>
</evidence>
<evidence type="ECO:0000313" key="14">
    <source>
        <dbReference type="EMBL" id="KAJ7215584.1"/>
    </source>
</evidence>
<dbReference type="Proteomes" id="UP001219525">
    <property type="component" value="Unassembled WGS sequence"/>
</dbReference>
<evidence type="ECO:0000256" key="3">
    <source>
        <dbReference type="ARBA" id="ARBA00004721"/>
    </source>
</evidence>
<evidence type="ECO:0000256" key="7">
    <source>
        <dbReference type="ARBA" id="ARBA00022723"/>
    </source>
</evidence>
<dbReference type="GO" id="GO:0016020">
    <property type="term" value="C:membrane"/>
    <property type="evidence" value="ECO:0007669"/>
    <property type="project" value="UniProtKB-SubCell"/>
</dbReference>
<dbReference type="EMBL" id="JARJCW010000017">
    <property type="protein sequence ID" value="KAJ7215584.1"/>
    <property type="molecule type" value="Genomic_DNA"/>
</dbReference>
<accession>A0AAD6VNR4</accession>
<sequence length="541" mass="59917">MLLSIVTYGLKYGLFLWLSWLLCRALWRLWIGSVLDNVPGPPSESFLAGNLARLHGPDSWDFHKQLEQDFNAVVKIHGLISDVQLYVFDPAALHSILVKDQDLYEESHIFLSLTGLLFGKGIMSTTGNEHRRHRKIMLPAFSTKNLRGMLPVLYEVAHRLRDNLIKPSLKAGPCELDMYSILSRTSLEFIGRAGVGYSFDRLDSGGDLIDPYTQSLKNLTPAIHKLAVFLPFAPLVSKIGPASLRRFVLSIVPSKSLRLLCSIVGVMESKAAALVRDKNQTIRQSVDAMEHSNDIMSLLLKSNVTAEENMKFLDDELVAQTSMIIHAGTDTTSSALSRLIHVLALHPDVQTQLRAEIMATKELLSHDELVALPYLDGVVRETLRLYPPVTAMTRTATQDCILPLATPITGIDGRRMTALAVPQGTELYIAIAAANHNAAIWGADALEFRPERWAVGRARGVTVRMSGVYGNMMTFIGGGRSCIGFKFVQLELKVVLSVLLRSFKFSVIDDRIRWKLGSPASPSVDDRPLLPILVERLEASS</sequence>
<dbReference type="PANTHER" id="PTHR24305:SF166">
    <property type="entry name" value="CYTOCHROME P450 12A4, MITOCHONDRIAL-RELATED"/>
    <property type="match status" value="1"/>
</dbReference>
<keyword evidence="5 13" id="KW-0349">Heme</keyword>
<comment type="cofactor">
    <cofactor evidence="1 13">
        <name>heme</name>
        <dbReference type="ChEBI" id="CHEBI:30413"/>
    </cofactor>
</comment>
<evidence type="ECO:0000256" key="12">
    <source>
        <dbReference type="ARBA" id="ARBA00023136"/>
    </source>
</evidence>
<dbReference type="AlphaFoldDB" id="A0AAD6VNR4"/>
<dbReference type="GO" id="GO:0004497">
    <property type="term" value="F:monooxygenase activity"/>
    <property type="evidence" value="ECO:0007669"/>
    <property type="project" value="UniProtKB-KW"/>
</dbReference>
<dbReference type="Pfam" id="PF00067">
    <property type="entry name" value="p450"/>
    <property type="match status" value="1"/>
</dbReference>
<keyword evidence="7 13" id="KW-0479">Metal-binding</keyword>
<evidence type="ECO:0000256" key="11">
    <source>
        <dbReference type="ARBA" id="ARBA00023033"/>
    </source>
</evidence>
<proteinExistence type="inferred from homology"/>
<keyword evidence="6" id="KW-0812">Transmembrane</keyword>
<name>A0AAD6VNR4_9AGAR</name>
<evidence type="ECO:0000256" key="10">
    <source>
        <dbReference type="ARBA" id="ARBA00023004"/>
    </source>
</evidence>
<keyword evidence="10 13" id="KW-0408">Iron</keyword>
<keyword evidence="15" id="KW-1185">Reference proteome</keyword>
<dbReference type="InterPro" id="IPR050121">
    <property type="entry name" value="Cytochrome_P450_monoxygenase"/>
</dbReference>
<dbReference type="GO" id="GO:0016705">
    <property type="term" value="F:oxidoreductase activity, acting on paired donors, with incorporation or reduction of molecular oxygen"/>
    <property type="evidence" value="ECO:0007669"/>
    <property type="project" value="InterPro"/>
</dbReference>
<dbReference type="PANTHER" id="PTHR24305">
    <property type="entry name" value="CYTOCHROME P450"/>
    <property type="match status" value="1"/>
</dbReference>
<comment type="caution">
    <text evidence="14">The sequence shown here is derived from an EMBL/GenBank/DDBJ whole genome shotgun (WGS) entry which is preliminary data.</text>
</comment>
<keyword evidence="8" id="KW-1133">Transmembrane helix</keyword>
<comment type="pathway">
    <text evidence="3">Secondary metabolite biosynthesis; terpenoid biosynthesis.</text>
</comment>
<evidence type="ECO:0000256" key="8">
    <source>
        <dbReference type="ARBA" id="ARBA00022989"/>
    </source>
</evidence>
<dbReference type="InterPro" id="IPR002401">
    <property type="entry name" value="Cyt_P450_E_grp-I"/>
</dbReference>
<organism evidence="14 15">
    <name type="scientific">Mycena pura</name>
    <dbReference type="NCBI Taxonomy" id="153505"/>
    <lineage>
        <taxon>Eukaryota</taxon>
        <taxon>Fungi</taxon>
        <taxon>Dikarya</taxon>
        <taxon>Basidiomycota</taxon>
        <taxon>Agaricomycotina</taxon>
        <taxon>Agaricomycetes</taxon>
        <taxon>Agaricomycetidae</taxon>
        <taxon>Agaricales</taxon>
        <taxon>Marasmiineae</taxon>
        <taxon>Mycenaceae</taxon>
        <taxon>Mycena</taxon>
    </lineage>
</organism>
<feature type="binding site" description="axial binding residue" evidence="13">
    <location>
        <position position="482"/>
    </location>
    <ligand>
        <name>heme</name>
        <dbReference type="ChEBI" id="CHEBI:30413"/>
    </ligand>
    <ligandPart>
        <name>Fe</name>
        <dbReference type="ChEBI" id="CHEBI:18248"/>
    </ligandPart>
</feature>
<comment type="similarity">
    <text evidence="4">Belongs to the cytochrome P450 family.</text>
</comment>
<dbReference type="Gene3D" id="1.10.630.10">
    <property type="entry name" value="Cytochrome P450"/>
    <property type="match status" value="1"/>
</dbReference>
<dbReference type="InterPro" id="IPR001128">
    <property type="entry name" value="Cyt_P450"/>
</dbReference>
<dbReference type="GO" id="GO:0005506">
    <property type="term" value="F:iron ion binding"/>
    <property type="evidence" value="ECO:0007669"/>
    <property type="project" value="InterPro"/>
</dbReference>
<dbReference type="PRINTS" id="PR00385">
    <property type="entry name" value="P450"/>
</dbReference>